<keyword evidence="2" id="KW-1185">Reference proteome</keyword>
<name>A0A0S4KLI4_BODSA</name>
<proteinExistence type="predicted"/>
<dbReference type="Proteomes" id="UP000051952">
    <property type="component" value="Unassembled WGS sequence"/>
</dbReference>
<sequence length="145" mass="15567">MGTMKKPGSSDPTSVLLAHEALLAAAESDAACAAALSNPRMAALFVSEVHQNAYRTVDDGLNVATSGADIRRTVLQRVAVLYKSLNVLQDATPQEASTLLVESLRYALFDGYVGKSFTATDLLSGQGVSVDNAVFERRKFNRDMR</sequence>
<gene>
    <name evidence="1" type="ORF">BSAL_33595</name>
</gene>
<dbReference type="AlphaFoldDB" id="A0A0S4KLI4"/>
<organism evidence="1 2">
    <name type="scientific">Bodo saltans</name>
    <name type="common">Flagellated protozoan</name>
    <dbReference type="NCBI Taxonomy" id="75058"/>
    <lineage>
        <taxon>Eukaryota</taxon>
        <taxon>Discoba</taxon>
        <taxon>Euglenozoa</taxon>
        <taxon>Kinetoplastea</taxon>
        <taxon>Metakinetoplastina</taxon>
        <taxon>Eubodonida</taxon>
        <taxon>Bodonidae</taxon>
        <taxon>Bodo</taxon>
    </lineage>
</organism>
<dbReference type="VEuPathDB" id="TriTrypDB:BSAL_33595"/>
<dbReference type="EMBL" id="CYKH01001958">
    <property type="protein sequence ID" value="CUI15268.1"/>
    <property type="molecule type" value="Genomic_DNA"/>
</dbReference>
<evidence type="ECO:0000313" key="2">
    <source>
        <dbReference type="Proteomes" id="UP000051952"/>
    </source>
</evidence>
<protein>
    <submittedName>
        <fullName evidence="1">Uncharacterized protein</fullName>
    </submittedName>
</protein>
<reference evidence="2" key="1">
    <citation type="submission" date="2015-09" db="EMBL/GenBank/DDBJ databases">
        <authorList>
            <consortium name="Pathogen Informatics"/>
        </authorList>
    </citation>
    <scope>NUCLEOTIDE SEQUENCE [LARGE SCALE GENOMIC DNA]</scope>
    <source>
        <strain evidence="2">Lake Konstanz</strain>
    </source>
</reference>
<accession>A0A0S4KLI4</accession>
<evidence type="ECO:0000313" key="1">
    <source>
        <dbReference type="EMBL" id="CUI15268.1"/>
    </source>
</evidence>